<dbReference type="OMA" id="GQEERMH"/>
<evidence type="ECO:0000256" key="10">
    <source>
        <dbReference type="SAM" id="SignalP"/>
    </source>
</evidence>
<dbReference type="Proteomes" id="UP000027238">
    <property type="component" value="Unassembled WGS sequence"/>
</dbReference>
<dbReference type="Pfam" id="PF05572">
    <property type="entry name" value="Peptidase_M43"/>
    <property type="match status" value="1"/>
</dbReference>
<gene>
    <name evidence="12" type="ORF">CSUB01_06111</name>
</gene>
<evidence type="ECO:0000313" key="13">
    <source>
        <dbReference type="Proteomes" id="UP000027238"/>
    </source>
</evidence>
<name>A0A066XAM3_COLSU</name>
<dbReference type="GO" id="GO:0046872">
    <property type="term" value="F:metal ion binding"/>
    <property type="evidence" value="ECO:0007669"/>
    <property type="project" value="UniProtKB-KW"/>
</dbReference>
<keyword evidence="4" id="KW-0479">Metal-binding</keyword>
<dbReference type="eggNOG" id="ENOG502RSG8">
    <property type="taxonomic scope" value="Eukaryota"/>
</dbReference>
<dbReference type="OrthoDB" id="536211at2759"/>
<evidence type="ECO:0000313" key="12">
    <source>
        <dbReference type="EMBL" id="KDN66198.1"/>
    </source>
</evidence>
<keyword evidence="5 10" id="KW-0732">Signal</keyword>
<keyword evidence="3 12" id="KW-0645">Protease</keyword>
<dbReference type="CDD" id="cd04275">
    <property type="entry name" value="ZnMc_pappalysin_like"/>
    <property type="match status" value="1"/>
</dbReference>
<dbReference type="HOGENOM" id="CLU_048726_0_2_1"/>
<evidence type="ECO:0000256" key="1">
    <source>
        <dbReference type="ARBA" id="ARBA00003174"/>
    </source>
</evidence>
<feature type="chain" id="PRO_5001633759" evidence="10">
    <location>
        <begin position="21"/>
        <end position="289"/>
    </location>
</feature>
<comment type="caution">
    <text evidence="12">The sequence shown here is derived from an EMBL/GenBank/DDBJ whole genome shotgun (WGS) entry which is preliminary data.</text>
</comment>
<keyword evidence="6" id="KW-0378">Hydrolase</keyword>
<dbReference type="STRING" id="1173701.A0A066XAM3"/>
<evidence type="ECO:0000256" key="2">
    <source>
        <dbReference type="ARBA" id="ARBA00008721"/>
    </source>
</evidence>
<dbReference type="AlphaFoldDB" id="A0A066XAM3"/>
<accession>A0A066XAM3</accession>
<dbReference type="InterPro" id="IPR024079">
    <property type="entry name" value="MetalloPept_cat_dom_sf"/>
</dbReference>
<evidence type="ECO:0000256" key="6">
    <source>
        <dbReference type="ARBA" id="ARBA00022801"/>
    </source>
</evidence>
<reference evidence="13" key="1">
    <citation type="journal article" date="2014" name="Genome Announc.">
        <title>Draft genome sequence of Colletotrichum sublineola, a destructive pathogen of cultivated sorghum.</title>
        <authorList>
            <person name="Baroncelli R."/>
            <person name="Sanz-Martin J.M."/>
            <person name="Rech G.E."/>
            <person name="Sukno S.A."/>
            <person name="Thon M.R."/>
        </authorList>
    </citation>
    <scope>NUCLEOTIDE SEQUENCE [LARGE SCALE GENOMIC DNA]</scope>
    <source>
        <strain evidence="13">TX430BB</strain>
    </source>
</reference>
<dbReference type="Gene3D" id="3.40.390.10">
    <property type="entry name" value="Collagenase (Catalytic Domain)"/>
    <property type="match status" value="1"/>
</dbReference>
<feature type="domain" description="Peptidase M43 pregnancy-associated plasma-A" evidence="11">
    <location>
        <begin position="197"/>
        <end position="281"/>
    </location>
</feature>
<keyword evidence="9" id="KW-1015">Disulfide bond</keyword>
<evidence type="ECO:0000256" key="7">
    <source>
        <dbReference type="ARBA" id="ARBA00022833"/>
    </source>
</evidence>
<dbReference type="PANTHER" id="PTHR47466:SF1">
    <property type="entry name" value="METALLOPROTEASE MEP1 (AFU_ORTHOLOGUE AFUA_1G07730)-RELATED"/>
    <property type="match status" value="1"/>
</dbReference>
<dbReference type="EMBL" id="JMSE01000958">
    <property type="protein sequence ID" value="KDN66198.1"/>
    <property type="molecule type" value="Genomic_DNA"/>
</dbReference>
<dbReference type="PANTHER" id="PTHR47466">
    <property type="match status" value="1"/>
</dbReference>
<dbReference type="SUPFAM" id="SSF55486">
    <property type="entry name" value="Metalloproteases ('zincins'), catalytic domain"/>
    <property type="match status" value="1"/>
</dbReference>
<evidence type="ECO:0000256" key="9">
    <source>
        <dbReference type="ARBA" id="ARBA00023157"/>
    </source>
</evidence>
<keyword evidence="8 12" id="KW-0482">Metalloprotease</keyword>
<protein>
    <submittedName>
        <fullName evidence="12">Putative metalloprotease MEP1</fullName>
    </submittedName>
</protein>
<feature type="signal peptide" evidence="10">
    <location>
        <begin position="1"/>
        <end position="20"/>
    </location>
</feature>
<dbReference type="GO" id="GO:0006508">
    <property type="term" value="P:proteolysis"/>
    <property type="evidence" value="ECO:0007669"/>
    <property type="project" value="UniProtKB-KW"/>
</dbReference>
<sequence>MLSGTVVALLLSLGASSALARLQCVNDEVIPVEAPAVSLPAFVKRQDPKPVDVYFHIASTVDHETRITEDIVNAQFDVLRSTFSRHGFALSLADVSRVVDDVLGRGFFDEGLGIADYDSYIAWRAATRRGGYDALNVYFFTDLPVAVGGVCNFAGQVEEGSDRFWQDGCWLNGDTMPGMPARGAAAEGEELPVPMGHVAVHEVGHWFGLYHTFRGGDCDSVNDLVDDTPAQAGGSQGCPIDRDSCPDSPGLDPIHNFMDYSDDACTSEFTPGQEERMHRVFDFYRRPQV</sequence>
<evidence type="ECO:0000256" key="4">
    <source>
        <dbReference type="ARBA" id="ARBA00022723"/>
    </source>
</evidence>
<evidence type="ECO:0000256" key="5">
    <source>
        <dbReference type="ARBA" id="ARBA00022729"/>
    </source>
</evidence>
<keyword evidence="7" id="KW-0862">Zinc</keyword>
<evidence type="ECO:0000256" key="3">
    <source>
        <dbReference type="ARBA" id="ARBA00022670"/>
    </source>
</evidence>
<comment type="similarity">
    <text evidence="2">Belongs to the peptidase M43B family.</text>
</comment>
<dbReference type="InterPro" id="IPR008754">
    <property type="entry name" value="Peptidase_M43"/>
</dbReference>
<dbReference type="GO" id="GO:0008237">
    <property type="term" value="F:metallopeptidase activity"/>
    <property type="evidence" value="ECO:0007669"/>
    <property type="project" value="UniProtKB-KW"/>
</dbReference>
<evidence type="ECO:0000256" key="8">
    <source>
        <dbReference type="ARBA" id="ARBA00023049"/>
    </source>
</evidence>
<organism evidence="12 13">
    <name type="scientific">Colletotrichum sublineola</name>
    <name type="common">Sorghum anthracnose fungus</name>
    <dbReference type="NCBI Taxonomy" id="1173701"/>
    <lineage>
        <taxon>Eukaryota</taxon>
        <taxon>Fungi</taxon>
        <taxon>Dikarya</taxon>
        <taxon>Ascomycota</taxon>
        <taxon>Pezizomycotina</taxon>
        <taxon>Sordariomycetes</taxon>
        <taxon>Hypocreomycetidae</taxon>
        <taxon>Glomerellales</taxon>
        <taxon>Glomerellaceae</taxon>
        <taxon>Colletotrichum</taxon>
        <taxon>Colletotrichum graminicola species complex</taxon>
    </lineage>
</organism>
<keyword evidence="13" id="KW-1185">Reference proteome</keyword>
<proteinExistence type="inferred from homology"/>
<evidence type="ECO:0000259" key="11">
    <source>
        <dbReference type="Pfam" id="PF05572"/>
    </source>
</evidence>
<comment type="function">
    <text evidence="1">Secreted metalloproteinase that allows assimilation of proteinaceous substrates.</text>
</comment>